<dbReference type="STRING" id="1293598.IV56_GL001568"/>
<reference evidence="2 3" key="1">
    <citation type="journal article" date="2015" name="Genome Announc.">
        <title>Expanding the biotechnology potential of lactobacilli through comparative genomics of 213 strains and associated genera.</title>
        <authorList>
            <person name="Sun Z."/>
            <person name="Harris H.M."/>
            <person name="McCann A."/>
            <person name="Guo C."/>
            <person name="Argimon S."/>
            <person name="Zhang W."/>
            <person name="Yang X."/>
            <person name="Jeffery I.B."/>
            <person name="Cooney J.C."/>
            <person name="Kagawa T.F."/>
            <person name="Liu W."/>
            <person name="Song Y."/>
            <person name="Salvetti E."/>
            <person name="Wrobel A."/>
            <person name="Rasinkangas P."/>
            <person name="Parkhill J."/>
            <person name="Rea M.C."/>
            <person name="O'Sullivan O."/>
            <person name="Ritari J."/>
            <person name="Douillard F.P."/>
            <person name="Paul Ross R."/>
            <person name="Yang R."/>
            <person name="Briner A.E."/>
            <person name="Felis G.E."/>
            <person name="de Vos W.M."/>
            <person name="Barrangou R."/>
            <person name="Klaenhammer T.R."/>
            <person name="Caufield P.W."/>
            <person name="Cui Y."/>
            <person name="Zhang H."/>
            <person name="O'Toole P.W."/>
        </authorList>
    </citation>
    <scope>NUCLEOTIDE SEQUENCE [LARGE SCALE GENOMIC DNA]</scope>
    <source>
        <strain evidence="2 3">DSM 24301</strain>
    </source>
</reference>
<dbReference type="Gene3D" id="1.20.1260.10">
    <property type="match status" value="1"/>
</dbReference>
<evidence type="ECO:0000256" key="1">
    <source>
        <dbReference type="SAM" id="MobiDB-lite"/>
    </source>
</evidence>
<comment type="caution">
    <text evidence="2">The sequence shown here is derived from an EMBL/GenBank/DDBJ whole genome shotgun (WGS) entry which is preliminary data.</text>
</comment>
<sequence>MQTAETLYQAEQKQVDTDHHTPTAGAMTGHILSNLHIQQNKLNQARFALKGDAKVFADGEITAMYHRERALFDELNQLMLDEGETIPTTTQEFLDYTFLSEQGQLKFESTATILFEIVKDCDAQLMFVTRGIALADKESKFALAAFLRQLDGWLKHQMRQIQAYLGHSVREGLDEEDDDE</sequence>
<evidence type="ECO:0000313" key="2">
    <source>
        <dbReference type="EMBL" id="KRO18434.1"/>
    </source>
</evidence>
<feature type="compositionally biased region" description="Polar residues" evidence="1">
    <location>
        <begin position="1"/>
        <end position="12"/>
    </location>
</feature>
<keyword evidence="2" id="KW-0238">DNA-binding</keyword>
<dbReference type="InterPro" id="IPR012347">
    <property type="entry name" value="Ferritin-like"/>
</dbReference>
<protein>
    <submittedName>
        <fullName evidence="2">DNA-binding ferritin family protein (Oxidative damage protectant)</fullName>
    </submittedName>
</protein>
<dbReference type="InterPro" id="IPR009078">
    <property type="entry name" value="Ferritin-like_SF"/>
</dbReference>
<name>A0A0R2N0Z5_9LACO</name>
<organism evidence="2 3">
    <name type="scientific">Lacticaseibacillus saniviri JCM 17471 = DSM 24301</name>
    <dbReference type="NCBI Taxonomy" id="1293598"/>
    <lineage>
        <taxon>Bacteria</taxon>
        <taxon>Bacillati</taxon>
        <taxon>Bacillota</taxon>
        <taxon>Bacilli</taxon>
        <taxon>Lactobacillales</taxon>
        <taxon>Lactobacillaceae</taxon>
        <taxon>Lacticaseibacillus</taxon>
    </lineage>
</organism>
<dbReference type="GO" id="GO:0003677">
    <property type="term" value="F:DNA binding"/>
    <property type="evidence" value="ECO:0007669"/>
    <property type="project" value="UniProtKB-KW"/>
</dbReference>
<evidence type="ECO:0000313" key="3">
    <source>
        <dbReference type="Proteomes" id="UP000050969"/>
    </source>
</evidence>
<gene>
    <name evidence="2" type="ORF">IV56_GL001568</name>
</gene>
<keyword evidence="3" id="KW-1185">Reference proteome</keyword>
<dbReference type="AlphaFoldDB" id="A0A0R2N0Z5"/>
<proteinExistence type="predicted"/>
<dbReference type="SUPFAM" id="SSF47240">
    <property type="entry name" value="Ferritin-like"/>
    <property type="match status" value="1"/>
</dbReference>
<dbReference type="Proteomes" id="UP000050969">
    <property type="component" value="Unassembled WGS sequence"/>
</dbReference>
<dbReference type="RefSeq" id="WP_056992274.1">
    <property type="nucleotide sequence ID" value="NZ_JQCE01000005.1"/>
</dbReference>
<feature type="region of interest" description="Disordered" evidence="1">
    <location>
        <begin position="1"/>
        <end position="25"/>
    </location>
</feature>
<dbReference type="EMBL" id="JQCE01000005">
    <property type="protein sequence ID" value="KRO18434.1"/>
    <property type="molecule type" value="Genomic_DNA"/>
</dbReference>
<dbReference type="PATRIC" id="fig|1293598.4.peg.1634"/>
<accession>A0A0R2N0Z5</accession>